<evidence type="ECO:0000256" key="2">
    <source>
        <dbReference type="SAM" id="MobiDB-lite"/>
    </source>
</evidence>
<organism evidence="5">
    <name type="scientific">Diabrotica virgifera virgifera</name>
    <name type="common">western corn rootworm</name>
    <dbReference type="NCBI Taxonomy" id="50390"/>
    <lineage>
        <taxon>Eukaryota</taxon>
        <taxon>Metazoa</taxon>
        <taxon>Ecdysozoa</taxon>
        <taxon>Arthropoda</taxon>
        <taxon>Hexapoda</taxon>
        <taxon>Insecta</taxon>
        <taxon>Pterygota</taxon>
        <taxon>Neoptera</taxon>
        <taxon>Endopterygota</taxon>
        <taxon>Coleoptera</taxon>
        <taxon>Polyphaga</taxon>
        <taxon>Cucujiformia</taxon>
        <taxon>Chrysomeloidea</taxon>
        <taxon>Chrysomelidae</taxon>
        <taxon>Galerucinae</taxon>
        <taxon>Diabroticina</taxon>
        <taxon>Diabroticites</taxon>
        <taxon>Diabrotica</taxon>
    </lineage>
</organism>
<evidence type="ECO:0000259" key="3">
    <source>
        <dbReference type="PROSITE" id="PS51029"/>
    </source>
</evidence>
<reference evidence="5" key="1">
    <citation type="submission" date="2025-08" db="UniProtKB">
        <authorList>
            <consortium name="RefSeq"/>
        </authorList>
    </citation>
    <scope>IDENTIFICATION</scope>
    <source>
        <tissue evidence="5">Whole insect</tissue>
    </source>
</reference>
<dbReference type="SMART" id="SM00595">
    <property type="entry name" value="MADF"/>
    <property type="match status" value="1"/>
</dbReference>
<evidence type="ECO:0000259" key="4">
    <source>
        <dbReference type="PROSITE" id="PS51031"/>
    </source>
</evidence>
<dbReference type="GO" id="GO:0005634">
    <property type="term" value="C:nucleus"/>
    <property type="evidence" value="ECO:0007669"/>
    <property type="project" value="UniProtKB-SubCell"/>
</dbReference>
<proteinExistence type="predicted"/>
<dbReference type="PROSITE" id="PS51029">
    <property type="entry name" value="MADF"/>
    <property type="match status" value="1"/>
</dbReference>
<feature type="domain" description="MADF" evidence="3">
    <location>
        <begin position="8"/>
        <end position="106"/>
    </location>
</feature>
<dbReference type="PANTHER" id="PTHR12243:SF67">
    <property type="entry name" value="COREPRESSOR OF PANGOLIN, ISOFORM A-RELATED"/>
    <property type="match status" value="1"/>
</dbReference>
<dbReference type="GO" id="GO:0005667">
    <property type="term" value="C:transcription regulator complex"/>
    <property type="evidence" value="ECO:0007669"/>
    <property type="project" value="TreeGrafter"/>
</dbReference>
<protein>
    <submittedName>
        <fullName evidence="5">Uncharacterized protein LOC114324624</fullName>
    </submittedName>
</protein>
<sequence length="272" mass="31009">MENVDIEKLIKEIHVRPTIWDMRSDDYFNKIKTKQSWDDITDAFVEGIVTQEERKHLGSILQKKWKNIRDRYSKNVKQNKRKSGQAGRKNVYKYTNQLAFLSDVIHLRFADISMNNIDPPSPKKRNSLEKALLGAIGKHNVRQNQNTQKDCYADDDKFFLLSLLPFLKSIPPHFKFAVRMDIMQSINKFNVIPPLASQLASTVQQQGPITSLRSSIDEVKPYVGQSSSVHHREPQPGPTGTGAHQQSHATSLLSPINSIYLQDDSESSSSCF</sequence>
<keyword evidence="1" id="KW-0539">Nucleus</keyword>
<comment type="subcellular location">
    <subcellularLocation>
        <location evidence="1">Nucleus</location>
    </subcellularLocation>
</comment>
<dbReference type="AlphaFoldDB" id="A0A6P7EYI0"/>
<dbReference type="Pfam" id="PF10545">
    <property type="entry name" value="MADF_DNA_bdg"/>
    <property type="match status" value="1"/>
</dbReference>
<dbReference type="GO" id="GO:0006357">
    <property type="term" value="P:regulation of transcription by RNA polymerase II"/>
    <property type="evidence" value="ECO:0007669"/>
    <property type="project" value="TreeGrafter"/>
</dbReference>
<dbReference type="InterPro" id="IPR004210">
    <property type="entry name" value="BESS_motif"/>
</dbReference>
<feature type="domain" description="BESS" evidence="4">
    <location>
        <begin position="153"/>
        <end position="192"/>
    </location>
</feature>
<gene>
    <name evidence="5" type="primary">LOC114324624</name>
</gene>
<evidence type="ECO:0000313" key="5">
    <source>
        <dbReference type="RefSeq" id="XP_028128294.1"/>
    </source>
</evidence>
<dbReference type="PANTHER" id="PTHR12243">
    <property type="entry name" value="MADF DOMAIN TRANSCRIPTION FACTOR"/>
    <property type="match status" value="1"/>
</dbReference>
<feature type="region of interest" description="Disordered" evidence="2">
    <location>
        <begin position="223"/>
        <end position="248"/>
    </location>
</feature>
<dbReference type="InParanoid" id="A0A6P7EYI0"/>
<accession>A0A6P7EYI0</accession>
<name>A0A6P7EYI0_DIAVI</name>
<dbReference type="RefSeq" id="XP_028128294.1">
    <property type="nucleotide sequence ID" value="XM_028272493.1"/>
</dbReference>
<dbReference type="Pfam" id="PF02944">
    <property type="entry name" value="BESS"/>
    <property type="match status" value="1"/>
</dbReference>
<dbReference type="PROSITE" id="PS51031">
    <property type="entry name" value="BESS"/>
    <property type="match status" value="1"/>
</dbReference>
<evidence type="ECO:0000256" key="1">
    <source>
        <dbReference type="PROSITE-ProRule" id="PRU00371"/>
    </source>
</evidence>
<dbReference type="InterPro" id="IPR006578">
    <property type="entry name" value="MADF-dom"/>
</dbReference>
<dbReference type="GO" id="GO:0003677">
    <property type="term" value="F:DNA binding"/>
    <property type="evidence" value="ECO:0007669"/>
    <property type="project" value="InterPro"/>
</dbReference>
<dbReference type="InterPro" id="IPR039353">
    <property type="entry name" value="TF_Adf1"/>
</dbReference>